<organism evidence="2 3">
    <name type="scientific">Geranomyces variabilis</name>
    <dbReference type="NCBI Taxonomy" id="109894"/>
    <lineage>
        <taxon>Eukaryota</taxon>
        <taxon>Fungi</taxon>
        <taxon>Fungi incertae sedis</taxon>
        <taxon>Chytridiomycota</taxon>
        <taxon>Chytridiomycota incertae sedis</taxon>
        <taxon>Chytridiomycetes</taxon>
        <taxon>Spizellomycetales</taxon>
        <taxon>Powellomycetaceae</taxon>
        <taxon>Geranomyces</taxon>
    </lineage>
</organism>
<dbReference type="Proteomes" id="UP001212152">
    <property type="component" value="Unassembled WGS sequence"/>
</dbReference>
<evidence type="ECO:0000313" key="3">
    <source>
        <dbReference type="Proteomes" id="UP001212152"/>
    </source>
</evidence>
<evidence type="ECO:0000256" key="1">
    <source>
        <dbReference type="SAM" id="MobiDB-lite"/>
    </source>
</evidence>
<dbReference type="AlphaFoldDB" id="A0AAD5TMM5"/>
<feature type="compositionally biased region" description="Low complexity" evidence="1">
    <location>
        <begin position="455"/>
        <end position="469"/>
    </location>
</feature>
<feature type="compositionally biased region" description="Acidic residues" evidence="1">
    <location>
        <begin position="389"/>
        <end position="398"/>
    </location>
</feature>
<gene>
    <name evidence="2" type="ORF">HDU87_003248</name>
</gene>
<feature type="region of interest" description="Disordered" evidence="1">
    <location>
        <begin position="382"/>
        <end position="430"/>
    </location>
</feature>
<reference evidence="2" key="1">
    <citation type="submission" date="2020-05" db="EMBL/GenBank/DDBJ databases">
        <title>Phylogenomic resolution of chytrid fungi.</title>
        <authorList>
            <person name="Stajich J.E."/>
            <person name="Amses K."/>
            <person name="Simmons R."/>
            <person name="Seto K."/>
            <person name="Myers J."/>
            <person name="Bonds A."/>
            <person name="Quandt C.A."/>
            <person name="Barry K."/>
            <person name="Liu P."/>
            <person name="Grigoriev I."/>
            <person name="Longcore J.E."/>
            <person name="James T.Y."/>
        </authorList>
    </citation>
    <scope>NUCLEOTIDE SEQUENCE</scope>
    <source>
        <strain evidence="2">JEL0379</strain>
    </source>
</reference>
<comment type="caution">
    <text evidence="2">The sequence shown here is derived from an EMBL/GenBank/DDBJ whole genome shotgun (WGS) entry which is preliminary data.</text>
</comment>
<feature type="region of interest" description="Disordered" evidence="1">
    <location>
        <begin position="95"/>
        <end position="164"/>
    </location>
</feature>
<feature type="region of interest" description="Disordered" evidence="1">
    <location>
        <begin position="453"/>
        <end position="479"/>
    </location>
</feature>
<keyword evidence="3" id="KW-1185">Reference proteome</keyword>
<protein>
    <submittedName>
        <fullName evidence="2">Uncharacterized protein</fullName>
    </submittedName>
</protein>
<feature type="compositionally biased region" description="Polar residues" evidence="1">
    <location>
        <begin position="57"/>
        <end position="66"/>
    </location>
</feature>
<feature type="compositionally biased region" description="Gly residues" evidence="1">
    <location>
        <begin position="102"/>
        <end position="111"/>
    </location>
</feature>
<name>A0AAD5TMM5_9FUNG</name>
<feature type="region of interest" description="Disordered" evidence="1">
    <location>
        <begin position="221"/>
        <end position="258"/>
    </location>
</feature>
<sequence>MLATTADAHPHPRPAKAAAPAQPHHPPPTVPLTPKRTSARPPRRPPNNKPGPHDPQYQHNQGQQHSVGCLAQRAPMATATATPRAGTSSSVQCIVLDTPSPAGGGGGGGGNKNRTPTTIVIESPPDAQPGGGGGFSVMPDSPTPAPRQRKQNKNTRNEVLPAPPLVPTVPLPSVFSLPEQHLLAPVTQMVYAQQLFTAYQALGMPMVPMFPMPFMNVPAAAAAPQQQQQPQNTAAPTVRSRQTTKRVQSPAVAVPSTVIKRRRTTAEISESPAVCRLSQRAVEHSSRSPTPPPAGASTVPRRPIKNRSGALVRERGVSGTHSVDEAPIMLHTPQRRQQHHQQQQTITATAKTSPICIDLRSPDGDKENDRIAALRRKTRVYEYDHEDSNGDDNDDDGNSELRAPRRRPRARATEPVPELITSPIASSRGGSVYAMNGSNSAWGLGELSVPGTQPLTSALSTTSSSSARGSLREEQDEPDEEEICILDIAHSQQMPSSPVIDLDAIGAFELECERGAEDCWSALDDVMGLASGAERNGSAADAVVDCGLTAITDGNAKDDTTTSFELLLSDFASDAAAAAVLAPTTTFNSAGGENPPMMVTSPPQTDLLDMTQEDLNVLLESIGTGGDAAANTGFTDSSAAGADGGWFATSPAMGGAGRGGFQRGMWNTVGDTSDINTAGGGGCTSDALPFDATDLDALDADFFCGGFG</sequence>
<dbReference type="EMBL" id="JADGJQ010000023">
    <property type="protein sequence ID" value="KAJ3178979.1"/>
    <property type="molecule type" value="Genomic_DNA"/>
</dbReference>
<feature type="region of interest" description="Disordered" evidence="1">
    <location>
        <begin position="1"/>
        <end position="75"/>
    </location>
</feature>
<feature type="compositionally biased region" description="Basic and acidic residues" evidence="1">
    <location>
        <begin position="360"/>
        <end position="370"/>
    </location>
</feature>
<feature type="compositionally biased region" description="Low complexity" evidence="1">
    <location>
        <begin position="221"/>
        <end position="237"/>
    </location>
</feature>
<evidence type="ECO:0000313" key="2">
    <source>
        <dbReference type="EMBL" id="KAJ3178979.1"/>
    </source>
</evidence>
<feature type="region of interest" description="Disordered" evidence="1">
    <location>
        <begin position="277"/>
        <end position="370"/>
    </location>
</feature>
<proteinExistence type="predicted"/>
<accession>A0AAD5TMM5</accession>